<name>A0AAV4M2L0_BABCB</name>
<dbReference type="Proteomes" id="UP001497744">
    <property type="component" value="Unassembled WGS sequence"/>
</dbReference>
<feature type="compositionally biased region" description="Basic and acidic residues" evidence="1">
    <location>
        <begin position="279"/>
        <end position="291"/>
    </location>
</feature>
<dbReference type="RefSeq" id="XP_067717123.1">
    <property type="nucleotide sequence ID" value="XM_067861022.1"/>
</dbReference>
<feature type="compositionally biased region" description="Polar residues" evidence="1">
    <location>
        <begin position="267"/>
        <end position="277"/>
    </location>
</feature>
<feature type="domain" description="RecQ mediated genome instability protein 1 OB-fold" evidence="2">
    <location>
        <begin position="113"/>
        <end position="184"/>
    </location>
</feature>
<dbReference type="EMBL" id="BPLF01000004">
    <property type="protein sequence ID" value="GIX65054.1"/>
    <property type="molecule type" value="Genomic_DNA"/>
</dbReference>
<evidence type="ECO:0000259" key="2">
    <source>
        <dbReference type="Pfam" id="PF08585"/>
    </source>
</evidence>
<evidence type="ECO:0000313" key="3">
    <source>
        <dbReference type="EMBL" id="GIX65054.1"/>
    </source>
</evidence>
<evidence type="ECO:0000256" key="1">
    <source>
        <dbReference type="SAM" id="MobiDB-lite"/>
    </source>
</evidence>
<dbReference type="Gene3D" id="2.40.50.770">
    <property type="entry name" value="RecQ-mediated genome instability protein Rmi1, C-terminal domain"/>
    <property type="match status" value="1"/>
</dbReference>
<reference evidence="3 4" key="1">
    <citation type="submission" date="2021-06" db="EMBL/GenBank/DDBJ databases">
        <title>Genome sequence of Babesia caballi.</title>
        <authorList>
            <person name="Yamagishi J."/>
            <person name="Kidaka T."/>
            <person name="Ochi A."/>
        </authorList>
    </citation>
    <scope>NUCLEOTIDE SEQUENCE [LARGE SCALE GENOMIC DNA]</scope>
    <source>
        <strain evidence="3">USDA-D6B2</strain>
    </source>
</reference>
<dbReference type="InterPro" id="IPR042470">
    <property type="entry name" value="RMI1_N_C_sf"/>
</dbReference>
<dbReference type="Pfam" id="PF08585">
    <property type="entry name" value="RMI1_N_C"/>
    <property type="match status" value="1"/>
</dbReference>
<dbReference type="InterPro" id="IPR013894">
    <property type="entry name" value="RMI1_OB"/>
</dbReference>
<accession>A0AAV4M2L0</accession>
<gene>
    <name evidence="3" type="ORF">BcabD6B2_44890</name>
</gene>
<sequence length="329" mass="35211">MPTEVDGLSEVLRAWNLKISPTQALELARLGGIMTNKAVDGKTLMKALLNVDIAAIRVVLDGADAAAATKEGLVPSVDVDALGRPLLCQVTRVVDVTQPRDGVSRSDNPSNPLYKLTLTTGRLNFHALIMDVKLPITALAPGTKVLLTEPKLLHVDSMALLRPKQYEVLGGVVPELHQPWAVQREVNYQRFAAGGRRPPSDAPKFEPLEPCSAKLVDELGGLKLRPPSKPAGGQPPKETQARRPNSFAPKSKKEPNTAYKARHSKLQDTVASMAQSHKGSKEPPKSGDPRPKTAGPAQAPPTRRPKTPTTAKRPTGGAKAPTRKAPTCA</sequence>
<protein>
    <submittedName>
        <fullName evidence="3">Tudor domain-containing protein 3</fullName>
    </submittedName>
</protein>
<proteinExistence type="predicted"/>
<dbReference type="GeneID" id="94196535"/>
<keyword evidence="4" id="KW-1185">Reference proteome</keyword>
<dbReference type="AlphaFoldDB" id="A0AAV4M2L0"/>
<organism evidence="3 4">
    <name type="scientific">Babesia caballi</name>
    <dbReference type="NCBI Taxonomy" id="5871"/>
    <lineage>
        <taxon>Eukaryota</taxon>
        <taxon>Sar</taxon>
        <taxon>Alveolata</taxon>
        <taxon>Apicomplexa</taxon>
        <taxon>Aconoidasida</taxon>
        <taxon>Piroplasmida</taxon>
        <taxon>Babesiidae</taxon>
        <taxon>Babesia</taxon>
    </lineage>
</organism>
<feature type="region of interest" description="Disordered" evidence="1">
    <location>
        <begin position="221"/>
        <end position="329"/>
    </location>
</feature>
<evidence type="ECO:0000313" key="4">
    <source>
        <dbReference type="Proteomes" id="UP001497744"/>
    </source>
</evidence>
<comment type="caution">
    <text evidence="3">The sequence shown here is derived from an EMBL/GenBank/DDBJ whole genome shotgun (WGS) entry which is preliminary data.</text>
</comment>